<evidence type="ECO:0000259" key="2">
    <source>
        <dbReference type="Pfam" id="PF04195"/>
    </source>
</evidence>
<dbReference type="PANTHER" id="PTHR31099">
    <property type="entry name" value="OS06G0165300 PROTEIN"/>
    <property type="match status" value="1"/>
</dbReference>
<name>A0A371I8S1_MUCPR</name>
<organism evidence="3 4">
    <name type="scientific">Mucuna pruriens</name>
    <name type="common">Velvet bean</name>
    <name type="synonym">Dolichos pruriens</name>
    <dbReference type="NCBI Taxonomy" id="157652"/>
    <lineage>
        <taxon>Eukaryota</taxon>
        <taxon>Viridiplantae</taxon>
        <taxon>Streptophyta</taxon>
        <taxon>Embryophyta</taxon>
        <taxon>Tracheophyta</taxon>
        <taxon>Spermatophyta</taxon>
        <taxon>Magnoliopsida</taxon>
        <taxon>eudicotyledons</taxon>
        <taxon>Gunneridae</taxon>
        <taxon>Pentapetalae</taxon>
        <taxon>rosids</taxon>
        <taxon>fabids</taxon>
        <taxon>Fabales</taxon>
        <taxon>Fabaceae</taxon>
        <taxon>Papilionoideae</taxon>
        <taxon>50 kb inversion clade</taxon>
        <taxon>NPAAA clade</taxon>
        <taxon>indigoferoid/millettioid clade</taxon>
        <taxon>Phaseoleae</taxon>
        <taxon>Mucuna</taxon>
    </lineage>
</organism>
<sequence>MCLAEGTEPFFYLYDTLHSKLGIKLPFTHFERGVLQALNVAPTQLHPNSWAFVRAFELLCEDLGKAPSLAIDRVGWTSLSNRAKRKLLRLFLESYKTFKNRFFRVVPSDPNSKLLNDRAGWPFFPLQWTRQPAVSTTVDLENLDSWERSFITELKEMPVLHSVEIIKGTGLSSDCGLPFAVFLIFDQDLEEKKGAGLTASFPTVGVEVEAAPLSAAGLTDLPQASQEETSRTPSVFELEKTAPPSLLQADQVRKETDDQPSKRPHLEEITQIDHKDFSAGRDVSMPLPSDPRPLFYKSFIRAADQTLASSSLGQDVESLGLVRTYAALQQYAAHGFALARATEREFGCLEAERTSWAEQSKKSEEENRKLSSALFEAKTKLNDYKLFTEKL</sequence>
<dbReference type="InterPro" id="IPR007321">
    <property type="entry name" value="Transposase_28"/>
</dbReference>
<accession>A0A371I8S1</accession>
<dbReference type="OrthoDB" id="1321796at2759"/>
<proteinExistence type="predicted"/>
<dbReference type="EMBL" id="QJKJ01000662">
    <property type="protein sequence ID" value="RDY11334.1"/>
    <property type="molecule type" value="Genomic_DNA"/>
</dbReference>
<evidence type="ECO:0000313" key="4">
    <source>
        <dbReference type="Proteomes" id="UP000257109"/>
    </source>
</evidence>
<feature type="compositionally biased region" description="Basic and acidic residues" evidence="1">
    <location>
        <begin position="251"/>
        <end position="266"/>
    </location>
</feature>
<dbReference type="Proteomes" id="UP000257109">
    <property type="component" value="Unassembled WGS sequence"/>
</dbReference>
<evidence type="ECO:0000313" key="3">
    <source>
        <dbReference type="EMBL" id="RDY11334.1"/>
    </source>
</evidence>
<protein>
    <recommendedName>
        <fullName evidence="2">Transposase (putative) gypsy type domain-containing protein</fullName>
    </recommendedName>
</protein>
<reference evidence="3" key="1">
    <citation type="submission" date="2018-05" db="EMBL/GenBank/DDBJ databases">
        <title>Draft genome of Mucuna pruriens seed.</title>
        <authorList>
            <person name="Nnadi N.E."/>
            <person name="Vos R."/>
            <person name="Hasami M.H."/>
            <person name="Devisetty U.K."/>
            <person name="Aguiy J.C."/>
        </authorList>
    </citation>
    <scope>NUCLEOTIDE SEQUENCE [LARGE SCALE GENOMIC DNA]</scope>
    <source>
        <strain evidence="3">JCA_2017</strain>
    </source>
</reference>
<evidence type="ECO:0000256" key="1">
    <source>
        <dbReference type="SAM" id="MobiDB-lite"/>
    </source>
</evidence>
<keyword evidence="4" id="KW-1185">Reference proteome</keyword>
<feature type="compositionally biased region" description="Polar residues" evidence="1">
    <location>
        <begin position="222"/>
        <end position="233"/>
    </location>
</feature>
<gene>
    <name evidence="3" type="ORF">CR513_04028</name>
</gene>
<dbReference type="AlphaFoldDB" id="A0A371I8S1"/>
<dbReference type="Pfam" id="PF04195">
    <property type="entry name" value="Transposase_28"/>
    <property type="match status" value="1"/>
</dbReference>
<feature type="domain" description="Transposase (putative) gypsy type" evidence="2">
    <location>
        <begin position="21"/>
        <end position="71"/>
    </location>
</feature>
<feature type="non-terminal residue" evidence="3">
    <location>
        <position position="1"/>
    </location>
</feature>
<dbReference type="PANTHER" id="PTHR31099:SF49">
    <property type="entry name" value="MYOSIN HEAVY CHAIN-LIKE PROTEIN"/>
    <property type="match status" value="1"/>
</dbReference>
<comment type="caution">
    <text evidence="3">The sequence shown here is derived from an EMBL/GenBank/DDBJ whole genome shotgun (WGS) entry which is preliminary data.</text>
</comment>
<feature type="region of interest" description="Disordered" evidence="1">
    <location>
        <begin position="217"/>
        <end position="266"/>
    </location>
</feature>